<name>A0AA40CKA7_9PEZI</name>
<sequence length="96" mass="10131">MVKATFILFALASSIASVSACERTCSLDREANGKCYYTCWRACSSLSETSARNNFANAMRRNGHSCTNSGAAGVTCTKTSAFGSCGSHYWNCGSGC</sequence>
<accession>A0AA40CKA7</accession>
<dbReference type="PROSITE" id="PS51257">
    <property type="entry name" value="PROKAR_LIPOPROTEIN"/>
    <property type="match status" value="1"/>
</dbReference>
<gene>
    <name evidence="2" type="ORF">B0T16DRAFT_418195</name>
</gene>
<evidence type="ECO:0000256" key="1">
    <source>
        <dbReference type="SAM" id="SignalP"/>
    </source>
</evidence>
<dbReference type="EMBL" id="JAULSV010000006">
    <property type="protein sequence ID" value="KAK0640613.1"/>
    <property type="molecule type" value="Genomic_DNA"/>
</dbReference>
<evidence type="ECO:0000313" key="3">
    <source>
        <dbReference type="Proteomes" id="UP001174936"/>
    </source>
</evidence>
<dbReference type="Proteomes" id="UP001174936">
    <property type="component" value="Unassembled WGS sequence"/>
</dbReference>
<reference evidence="2" key="1">
    <citation type="submission" date="2023-06" db="EMBL/GenBank/DDBJ databases">
        <title>Genome-scale phylogeny and comparative genomics of the fungal order Sordariales.</title>
        <authorList>
            <consortium name="Lawrence Berkeley National Laboratory"/>
            <person name="Hensen N."/>
            <person name="Bonometti L."/>
            <person name="Westerberg I."/>
            <person name="Brannstrom I.O."/>
            <person name="Guillou S."/>
            <person name="Cros-Aarteil S."/>
            <person name="Calhoun S."/>
            <person name="Haridas S."/>
            <person name="Kuo A."/>
            <person name="Mondo S."/>
            <person name="Pangilinan J."/>
            <person name="Riley R."/>
            <person name="Labutti K."/>
            <person name="Andreopoulos B."/>
            <person name="Lipzen A."/>
            <person name="Chen C."/>
            <person name="Yanf M."/>
            <person name="Daum C."/>
            <person name="Ng V."/>
            <person name="Clum A."/>
            <person name="Steindorff A."/>
            <person name="Ohm R."/>
            <person name="Martin F."/>
            <person name="Silar P."/>
            <person name="Natvig D."/>
            <person name="Lalanne C."/>
            <person name="Gautier V."/>
            <person name="Ament-Velasquez S.L."/>
            <person name="Kruys A."/>
            <person name="Hutchinson M.I."/>
            <person name="Powell A.J."/>
            <person name="Barry K."/>
            <person name="Miller A.N."/>
            <person name="Grigoriev I.V."/>
            <person name="Debuchy R."/>
            <person name="Gladieux P."/>
            <person name="Thoren M.H."/>
            <person name="Johannesson H."/>
        </authorList>
    </citation>
    <scope>NUCLEOTIDE SEQUENCE</scope>
    <source>
        <strain evidence="2">SMH2532-1</strain>
    </source>
</reference>
<keyword evidence="3" id="KW-1185">Reference proteome</keyword>
<organism evidence="2 3">
    <name type="scientific">Cercophora newfieldiana</name>
    <dbReference type="NCBI Taxonomy" id="92897"/>
    <lineage>
        <taxon>Eukaryota</taxon>
        <taxon>Fungi</taxon>
        <taxon>Dikarya</taxon>
        <taxon>Ascomycota</taxon>
        <taxon>Pezizomycotina</taxon>
        <taxon>Sordariomycetes</taxon>
        <taxon>Sordariomycetidae</taxon>
        <taxon>Sordariales</taxon>
        <taxon>Lasiosphaeriaceae</taxon>
        <taxon>Cercophora</taxon>
    </lineage>
</organism>
<evidence type="ECO:0000313" key="2">
    <source>
        <dbReference type="EMBL" id="KAK0640613.1"/>
    </source>
</evidence>
<proteinExistence type="predicted"/>
<feature type="chain" id="PRO_5041330686" evidence="1">
    <location>
        <begin position="21"/>
        <end position="96"/>
    </location>
</feature>
<comment type="caution">
    <text evidence="2">The sequence shown here is derived from an EMBL/GenBank/DDBJ whole genome shotgun (WGS) entry which is preliminary data.</text>
</comment>
<keyword evidence="1" id="KW-0732">Signal</keyword>
<dbReference type="AlphaFoldDB" id="A0AA40CKA7"/>
<protein>
    <submittedName>
        <fullName evidence="2">Uncharacterized protein</fullName>
    </submittedName>
</protein>
<feature type="signal peptide" evidence="1">
    <location>
        <begin position="1"/>
        <end position="20"/>
    </location>
</feature>